<dbReference type="InterPro" id="IPR043129">
    <property type="entry name" value="ATPase_NBD"/>
</dbReference>
<comment type="similarity">
    <text evidence="1">Belongs to the FGGY kinase family.</text>
</comment>
<name>A0ABY2E2A6_9MICO</name>
<keyword evidence="3 6" id="KW-0418">Kinase</keyword>
<evidence type="ECO:0000313" key="7">
    <source>
        <dbReference type="Proteomes" id="UP000504882"/>
    </source>
</evidence>
<dbReference type="Pfam" id="PF00370">
    <property type="entry name" value="FGGY_N"/>
    <property type="match status" value="1"/>
</dbReference>
<dbReference type="InterPro" id="IPR050406">
    <property type="entry name" value="FGGY_Carb_Kinase"/>
</dbReference>
<dbReference type="EMBL" id="SMNA01000015">
    <property type="protein sequence ID" value="TDE88812.1"/>
    <property type="molecule type" value="Genomic_DNA"/>
</dbReference>
<dbReference type="RefSeq" id="WP_133109896.1">
    <property type="nucleotide sequence ID" value="NZ_SMNA01000015.1"/>
</dbReference>
<dbReference type="Gene3D" id="3.30.420.40">
    <property type="match status" value="2"/>
</dbReference>
<dbReference type="PANTHER" id="PTHR43095:SF2">
    <property type="entry name" value="GLUCONOKINASE"/>
    <property type="match status" value="1"/>
</dbReference>
<proteinExistence type="inferred from homology"/>
<dbReference type="InterPro" id="IPR018484">
    <property type="entry name" value="FGGY_N"/>
</dbReference>
<evidence type="ECO:0000259" key="5">
    <source>
        <dbReference type="Pfam" id="PF02782"/>
    </source>
</evidence>
<feature type="domain" description="Carbohydrate kinase FGGY N-terminal" evidence="4">
    <location>
        <begin position="17"/>
        <end position="242"/>
    </location>
</feature>
<sequence>MASTHHKIDPAEAIDPLILGLDVGSTASRGGLYDAAARPLEGPRAKVPHAFTTAADGTSEIDPDAVVDEIEQILDLLATPDLRGRIGGVAIDTFSASLVGVDARGRAVTPCYTYADSRCAAQVRELRDELDEQDVLQRTGTRLHSSYLPARLRWLAATDRAAFSAVDRWMSLGEYVHLRIIGTAVVGTAAAAWTGLLDRRTGAWDERMVETSGIDVAQLSPVHDPDLPVREVSARVAERWPALAGAAWYPVIADGLASNVGVGATAEGTVALAAATSGAMRVLLHQIPQTIPSGLWCYRVDARRSLLGGALNDVGRVVTWLEQTLRVPDDVGAVLAADPDPATPTVLPYLSGERSTGWAAQARATITDVGAAATAELIYRGAMEGVALSYARVAEELAGAAGTHAHEIRAAGRVAADLTPWLQVVADGLDADVRHVTNKRTTLRGTALIALESLAPDVPRSEPTIGATFEPVPARRGYYDERARRYQDVYAALVR</sequence>
<dbReference type="PIRSF" id="PIRSF000538">
    <property type="entry name" value="GlpK"/>
    <property type="match status" value="1"/>
</dbReference>
<dbReference type="SUPFAM" id="SSF53067">
    <property type="entry name" value="Actin-like ATPase domain"/>
    <property type="match status" value="2"/>
</dbReference>
<evidence type="ECO:0000256" key="3">
    <source>
        <dbReference type="ARBA" id="ARBA00022777"/>
    </source>
</evidence>
<organism evidence="6 7">
    <name type="scientific">Occultella glacieicola</name>
    <dbReference type="NCBI Taxonomy" id="2518684"/>
    <lineage>
        <taxon>Bacteria</taxon>
        <taxon>Bacillati</taxon>
        <taxon>Actinomycetota</taxon>
        <taxon>Actinomycetes</taxon>
        <taxon>Micrococcales</taxon>
        <taxon>Ruaniaceae</taxon>
        <taxon>Occultella</taxon>
    </lineage>
</organism>
<comment type="caution">
    <text evidence="6">The sequence shown here is derived from an EMBL/GenBank/DDBJ whole genome shotgun (WGS) entry which is preliminary data.</text>
</comment>
<dbReference type="InterPro" id="IPR018485">
    <property type="entry name" value="FGGY_C"/>
</dbReference>
<dbReference type="InterPro" id="IPR000577">
    <property type="entry name" value="Carb_kinase_FGGY"/>
</dbReference>
<dbReference type="Pfam" id="PF02782">
    <property type="entry name" value="FGGY_C"/>
    <property type="match status" value="1"/>
</dbReference>
<keyword evidence="7" id="KW-1185">Reference proteome</keyword>
<dbReference type="GO" id="GO:0016301">
    <property type="term" value="F:kinase activity"/>
    <property type="evidence" value="ECO:0007669"/>
    <property type="project" value="UniProtKB-KW"/>
</dbReference>
<evidence type="ECO:0000256" key="2">
    <source>
        <dbReference type="ARBA" id="ARBA00022679"/>
    </source>
</evidence>
<gene>
    <name evidence="6" type="ORF">EXU48_22245</name>
</gene>
<keyword evidence="2" id="KW-0808">Transferase</keyword>
<accession>A0ABY2E2A6</accession>
<evidence type="ECO:0000259" key="4">
    <source>
        <dbReference type="Pfam" id="PF00370"/>
    </source>
</evidence>
<dbReference type="Proteomes" id="UP000504882">
    <property type="component" value="Unassembled WGS sequence"/>
</dbReference>
<dbReference type="CDD" id="cd07770">
    <property type="entry name" value="ASKHA_NBD_FGGY_GntK"/>
    <property type="match status" value="1"/>
</dbReference>
<evidence type="ECO:0000256" key="1">
    <source>
        <dbReference type="ARBA" id="ARBA00009156"/>
    </source>
</evidence>
<reference evidence="6 7" key="1">
    <citation type="submission" date="2019-03" db="EMBL/GenBank/DDBJ databases">
        <title>Genomic features of bacteria from cold environments.</title>
        <authorList>
            <person name="Shen L."/>
        </authorList>
    </citation>
    <scope>NUCLEOTIDE SEQUENCE [LARGE SCALE GENOMIC DNA]</scope>
    <source>
        <strain evidence="7">T3246-1</strain>
    </source>
</reference>
<dbReference type="PANTHER" id="PTHR43095">
    <property type="entry name" value="SUGAR KINASE"/>
    <property type="match status" value="1"/>
</dbReference>
<protein>
    <submittedName>
        <fullName evidence="6">Sugar kinase</fullName>
    </submittedName>
</protein>
<evidence type="ECO:0000313" key="6">
    <source>
        <dbReference type="EMBL" id="TDE88812.1"/>
    </source>
</evidence>
<feature type="domain" description="Carbohydrate kinase FGGY C-terminal" evidence="5">
    <location>
        <begin position="302"/>
        <end position="451"/>
    </location>
</feature>